<dbReference type="InParanoid" id="Q02BE8"/>
<name>Q02BE8_SOLUE</name>
<accession>Q02BE8</accession>
<protein>
    <submittedName>
        <fullName evidence="1">Uncharacterized protein</fullName>
    </submittedName>
</protein>
<dbReference type="EMBL" id="CP000473">
    <property type="protein sequence ID" value="ABJ81618.1"/>
    <property type="molecule type" value="Genomic_DNA"/>
</dbReference>
<evidence type="ECO:0000313" key="1">
    <source>
        <dbReference type="EMBL" id="ABJ81618.1"/>
    </source>
</evidence>
<dbReference type="AlphaFoldDB" id="Q02BE8"/>
<reference evidence="1" key="1">
    <citation type="submission" date="2006-10" db="EMBL/GenBank/DDBJ databases">
        <title>Complete sequence of Solibacter usitatus Ellin6076.</title>
        <authorList>
            <consortium name="US DOE Joint Genome Institute"/>
            <person name="Copeland A."/>
            <person name="Lucas S."/>
            <person name="Lapidus A."/>
            <person name="Barry K."/>
            <person name="Detter J.C."/>
            <person name="Glavina del Rio T."/>
            <person name="Hammon N."/>
            <person name="Israni S."/>
            <person name="Dalin E."/>
            <person name="Tice H."/>
            <person name="Pitluck S."/>
            <person name="Thompson L.S."/>
            <person name="Brettin T."/>
            <person name="Bruce D."/>
            <person name="Han C."/>
            <person name="Tapia R."/>
            <person name="Gilna P."/>
            <person name="Schmutz J."/>
            <person name="Larimer F."/>
            <person name="Land M."/>
            <person name="Hauser L."/>
            <person name="Kyrpides N."/>
            <person name="Mikhailova N."/>
            <person name="Janssen P.H."/>
            <person name="Kuske C.R."/>
            <person name="Richardson P."/>
        </authorList>
    </citation>
    <scope>NUCLEOTIDE SEQUENCE</scope>
    <source>
        <strain evidence="1">Ellin6076</strain>
    </source>
</reference>
<dbReference type="HOGENOM" id="CLU_1609702_0_0_0"/>
<gene>
    <name evidence="1" type="ordered locus">Acid_0613</name>
</gene>
<dbReference type="KEGG" id="sus:Acid_0613"/>
<dbReference type="STRING" id="234267.Acid_0613"/>
<organism evidence="1">
    <name type="scientific">Solibacter usitatus (strain Ellin6076)</name>
    <dbReference type="NCBI Taxonomy" id="234267"/>
    <lineage>
        <taxon>Bacteria</taxon>
        <taxon>Pseudomonadati</taxon>
        <taxon>Acidobacteriota</taxon>
        <taxon>Terriglobia</taxon>
        <taxon>Bryobacterales</taxon>
        <taxon>Solibacteraceae</taxon>
        <taxon>Candidatus Solibacter</taxon>
    </lineage>
</organism>
<sequence length="165" mass="18314">MYMIADAILSTSMRKVLVFTQLILLVGCSVPAPDVVQFAPTVSGEEKTTRAGKDHLVRWLQRRSEFEIQHQGGPERVKIGFRVASYLAQRHVWLEQDGQALPAREVVQKSFWEGGEVLVTNTVTLQAGRNLFAIVTDGDSVDVTPGRPVFLLLDGGIELDKPTQR</sequence>
<proteinExistence type="predicted"/>